<dbReference type="SUPFAM" id="SSF63829">
    <property type="entry name" value="Calcium-dependent phosphotriesterase"/>
    <property type="match status" value="1"/>
</dbReference>
<protein>
    <recommendedName>
        <fullName evidence="3">SMP-30/Gluconolactonase/LRE-like region domain-containing protein</fullName>
    </recommendedName>
</protein>
<dbReference type="Gene3D" id="2.120.10.30">
    <property type="entry name" value="TolB, C-terminal domain"/>
    <property type="match status" value="1"/>
</dbReference>
<dbReference type="OMA" id="NGGMFLP"/>
<dbReference type="InterPro" id="IPR011042">
    <property type="entry name" value="6-blade_b-propeller_TolB-like"/>
</dbReference>
<evidence type="ECO:0000313" key="1">
    <source>
        <dbReference type="EMBL" id="RFU34148.1"/>
    </source>
</evidence>
<gene>
    <name evidence="1" type="ORF">B7463_g2232</name>
</gene>
<reference evidence="1 2" key="1">
    <citation type="submission" date="2018-05" db="EMBL/GenBank/DDBJ databases">
        <title>Draft genome sequence of Scytalidium lignicola DSM 105466, a ubiquitous saprotrophic fungus.</title>
        <authorList>
            <person name="Buettner E."/>
            <person name="Gebauer A.M."/>
            <person name="Hofrichter M."/>
            <person name="Liers C."/>
            <person name="Kellner H."/>
        </authorList>
    </citation>
    <scope>NUCLEOTIDE SEQUENCE [LARGE SCALE GENOMIC DNA]</scope>
    <source>
        <strain evidence="1 2">DSM 105466</strain>
    </source>
</reference>
<sequence length="329" mass="35119">MENGDLARRQKVPEVRIFQVWETIRKKVVFQLPNVGSWFENLAITSTGTLLATRVDVPEIWSIDPTTGEGKKLISFPSPTTSVTGIDELRPNFFAIGAGQYDLTKGTIPGTWGVWTYDLSEPSKAPVKVTDVPPIGLLNGLATWDETHVFVVDSTFGKIFSVDVIQGTFDTVSDDELLAPGEGAFIPLGVNGIKVHPSDRHVYITNSARMFFGRLLVSADGKAAGPVEVLARGFLTDDFAFGPNGEDVYITTHGSNTIVKVHIKDGGLNQAAVEVAGDKGTLELAGGTACAFGKGKDDTQVLYVVCAGALSMPVDGKVEPAKVVAVNLL</sequence>
<accession>A0A3E2HL75</accession>
<dbReference type="OrthoDB" id="5233393at2759"/>
<organism evidence="1 2">
    <name type="scientific">Scytalidium lignicola</name>
    <name type="common">Hyphomycete</name>
    <dbReference type="NCBI Taxonomy" id="5539"/>
    <lineage>
        <taxon>Eukaryota</taxon>
        <taxon>Fungi</taxon>
        <taxon>Dikarya</taxon>
        <taxon>Ascomycota</taxon>
        <taxon>Pezizomycotina</taxon>
        <taxon>Leotiomycetes</taxon>
        <taxon>Leotiomycetes incertae sedis</taxon>
        <taxon>Scytalidium</taxon>
    </lineage>
</organism>
<evidence type="ECO:0000313" key="2">
    <source>
        <dbReference type="Proteomes" id="UP000258309"/>
    </source>
</evidence>
<name>A0A3E2HL75_SCYLI</name>
<dbReference type="PANTHER" id="PTHR42060">
    <property type="entry name" value="NHL REPEAT-CONTAINING PROTEIN-RELATED"/>
    <property type="match status" value="1"/>
</dbReference>
<dbReference type="AlphaFoldDB" id="A0A3E2HL75"/>
<feature type="non-terminal residue" evidence="1">
    <location>
        <position position="1"/>
    </location>
</feature>
<proteinExistence type="predicted"/>
<feature type="non-terminal residue" evidence="1">
    <location>
        <position position="329"/>
    </location>
</feature>
<keyword evidence="2" id="KW-1185">Reference proteome</keyword>
<dbReference type="Proteomes" id="UP000258309">
    <property type="component" value="Unassembled WGS sequence"/>
</dbReference>
<dbReference type="InterPro" id="IPR052998">
    <property type="entry name" value="Hetero-Diels-Alderase-like"/>
</dbReference>
<dbReference type="STRING" id="5539.A0A3E2HL75"/>
<evidence type="ECO:0008006" key="3">
    <source>
        <dbReference type="Google" id="ProtNLM"/>
    </source>
</evidence>
<comment type="caution">
    <text evidence="1">The sequence shown here is derived from an EMBL/GenBank/DDBJ whole genome shotgun (WGS) entry which is preliminary data.</text>
</comment>
<dbReference type="EMBL" id="NCSJ02000025">
    <property type="protein sequence ID" value="RFU34148.1"/>
    <property type="molecule type" value="Genomic_DNA"/>
</dbReference>
<dbReference type="PANTHER" id="PTHR42060:SF1">
    <property type="entry name" value="NHL REPEAT-CONTAINING PROTEIN"/>
    <property type="match status" value="1"/>
</dbReference>